<keyword evidence="1" id="KW-0472">Membrane</keyword>
<name>A0A9N8F1B3_9STRA</name>
<reference evidence="3" key="1">
    <citation type="submission" date="2020-06" db="EMBL/GenBank/DDBJ databases">
        <authorList>
            <consortium name="Plant Systems Biology data submission"/>
        </authorList>
    </citation>
    <scope>NUCLEOTIDE SEQUENCE</scope>
    <source>
        <strain evidence="3">D6</strain>
    </source>
</reference>
<sequence>MSTSNLLSTLMGLADGVVVSSHDPFAFASTSATGIGSQVFSKICEPEVNALVDCASTTGLLCGSESDHNAEETCAVHVPVDSANSMTDSICAISMSYYCWSDCCSYSSHCQVQAQHMLDCFATEFNCGTDFACNSNSAALHASTDSDGSDTILELEHDDDSDYSYHWPFSRRRLDDFGVGDGDNIADDYVVLGPVPSATIDCFSKTSSLQVQHKGTVMIQDLQIGDMVLTNSHPSSSDYEVTYEPIYSFGHFSPGTMGTFHRITTSHPHLQPLEITSGHLIYHHDKPNPVRADSLRVGDVLRMGPQPVTITSMELVERKGLYDVMTPSGRLVVDGLAVSSYIALQESHPEVWQIPISNALPVVVQIPHQTLVHWLVTPYRMLCMGVSSRLCQVYTDKGIPYYLDYGILLVQWVQQQQQPVMPVLFLVLAMPLVWLLWCVELVVGARRGPLAIFVMGIVLAARRKRTHPSCEF</sequence>
<evidence type="ECO:0000313" key="3">
    <source>
        <dbReference type="EMBL" id="CAB9530145.1"/>
    </source>
</evidence>
<accession>A0A9N8F1B3</accession>
<dbReference type="GO" id="GO:0016540">
    <property type="term" value="P:protein autoprocessing"/>
    <property type="evidence" value="ECO:0007669"/>
    <property type="project" value="InterPro"/>
</dbReference>
<dbReference type="PANTHER" id="PTHR11889:SF31">
    <property type="entry name" value="PROTEIN HEDGEHOG"/>
    <property type="match status" value="1"/>
</dbReference>
<dbReference type="InterPro" id="IPR050387">
    <property type="entry name" value="Hedgehog_Signaling"/>
</dbReference>
<gene>
    <name evidence="3" type="ORF">SEMRO_2762_G336490.1</name>
</gene>
<dbReference type="InterPro" id="IPR036844">
    <property type="entry name" value="Hint_dom_sf"/>
</dbReference>
<protein>
    <submittedName>
        <fullName evidence="3">Hint module</fullName>
    </submittedName>
</protein>
<dbReference type="Pfam" id="PF01079">
    <property type="entry name" value="Hint"/>
    <property type="match status" value="1"/>
</dbReference>
<dbReference type="PANTHER" id="PTHR11889">
    <property type="entry name" value="HEDGEHOG"/>
    <property type="match status" value="1"/>
</dbReference>
<comment type="caution">
    <text evidence="3">The sequence shown here is derived from an EMBL/GenBank/DDBJ whole genome shotgun (WGS) entry which is preliminary data.</text>
</comment>
<evidence type="ECO:0000256" key="1">
    <source>
        <dbReference type="SAM" id="Phobius"/>
    </source>
</evidence>
<keyword evidence="4" id="KW-1185">Reference proteome</keyword>
<keyword evidence="1" id="KW-1133">Transmembrane helix</keyword>
<dbReference type="OrthoDB" id="59517at2759"/>
<dbReference type="SUPFAM" id="SSF51294">
    <property type="entry name" value="Hedgehog/intein (Hint) domain"/>
    <property type="match status" value="1"/>
</dbReference>
<dbReference type="InterPro" id="IPR001767">
    <property type="entry name" value="Hedgehog_Hint"/>
</dbReference>
<dbReference type="CDD" id="cd00081">
    <property type="entry name" value="Hint"/>
    <property type="match status" value="1"/>
</dbReference>
<proteinExistence type="predicted"/>
<feature type="transmembrane region" description="Helical" evidence="1">
    <location>
        <begin position="423"/>
        <end position="443"/>
    </location>
</feature>
<evidence type="ECO:0000313" key="4">
    <source>
        <dbReference type="Proteomes" id="UP001153069"/>
    </source>
</evidence>
<organism evidence="3 4">
    <name type="scientific">Seminavis robusta</name>
    <dbReference type="NCBI Taxonomy" id="568900"/>
    <lineage>
        <taxon>Eukaryota</taxon>
        <taxon>Sar</taxon>
        <taxon>Stramenopiles</taxon>
        <taxon>Ochrophyta</taxon>
        <taxon>Bacillariophyta</taxon>
        <taxon>Bacillariophyceae</taxon>
        <taxon>Bacillariophycidae</taxon>
        <taxon>Naviculales</taxon>
        <taxon>Naviculaceae</taxon>
        <taxon>Seminavis</taxon>
    </lineage>
</organism>
<evidence type="ECO:0000259" key="2">
    <source>
        <dbReference type="Pfam" id="PF01079"/>
    </source>
</evidence>
<dbReference type="Proteomes" id="UP001153069">
    <property type="component" value="Unassembled WGS sequence"/>
</dbReference>
<dbReference type="AlphaFoldDB" id="A0A9N8F1B3"/>
<keyword evidence="1" id="KW-0812">Transmembrane</keyword>
<dbReference type="Gene3D" id="2.170.16.10">
    <property type="entry name" value="Hedgehog/Intein (Hint) domain"/>
    <property type="match status" value="1"/>
</dbReference>
<dbReference type="EMBL" id="CAICTM010002760">
    <property type="protein sequence ID" value="CAB9530145.1"/>
    <property type="molecule type" value="Genomic_DNA"/>
</dbReference>
<feature type="domain" description="Hedgehog protein Hint" evidence="2">
    <location>
        <begin position="198"/>
        <end position="347"/>
    </location>
</feature>